<dbReference type="InterPro" id="IPR015424">
    <property type="entry name" value="PyrdxlP-dep_Trfase"/>
</dbReference>
<dbReference type="Pfam" id="PF01041">
    <property type="entry name" value="DegT_DnrJ_EryC1"/>
    <property type="match status" value="1"/>
</dbReference>
<dbReference type="RefSeq" id="WP_344745146.1">
    <property type="nucleotide sequence ID" value="NZ_BAAAWW010000060.1"/>
</dbReference>
<gene>
    <name evidence="4" type="ORF">ACFFRH_12545</name>
</gene>
<sequence>MSGRPGIPGISGRADGRAEGRPDGRGDGHADGRRALEAAMRDRIGQDCLHVPSARFGLLLALRHWFRRGDRVLISPTNCETVLFVVLAAGLEPVMAPVSWRDGNIDVPAVDWTGLAGVVTTHLYGQPDRVTELRAECDRRGVLLLDDAAHAMQTIVDGRPAGTFGTAGVFSLAKHGRAMSGGFLTAEDPAALPELARARDELLLPGGARAQLLGTLRPVLRETIYRTGLVRPMWHALKALGLVRWTGHRCPPREEELRAIITADPVDPRAMDHWLRIDLDDWRMRQGPLLRGYHRSRFRVVDRERERRVAGVELLRTLPWTAEGVRDAAPQPLLRVPLLVEDRDEVVARLESKGVVPGFIYDPPLDDYLDLVPPGPTPEIARWWTGHVLPVDPLRAARMAALLAELDVRPATRPSTASRRPG</sequence>
<evidence type="ECO:0000256" key="3">
    <source>
        <dbReference type="SAM" id="MobiDB-lite"/>
    </source>
</evidence>
<organism evidence="4 5">
    <name type="scientific">Streptosporangium vulgare</name>
    <dbReference type="NCBI Taxonomy" id="46190"/>
    <lineage>
        <taxon>Bacteria</taxon>
        <taxon>Bacillati</taxon>
        <taxon>Actinomycetota</taxon>
        <taxon>Actinomycetes</taxon>
        <taxon>Streptosporangiales</taxon>
        <taxon>Streptosporangiaceae</taxon>
        <taxon>Streptosporangium</taxon>
    </lineage>
</organism>
<comment type="cofactor">
    <cofactor evidence="1">
        <name>pyridoxal 5'-phosphate</name>
        <dbReference type="ChEBI" id="CHEBI:597326"/>
    </cofactor>
</comment>
<comment type="similarity">
    <text evidence="2">Belongs to the DegT/DnrJ/EryC1 family.</text>
</comment>
<dbReference type="PANTHER" id="PTHR30244:SF34">
    <property type="entry name" value="DTDP-4-AMINO-4,6-DIDEOXYGALACTOSE TRANSAMINASE"/>
    <property type="match status" value="1"/>
</dbReference>
<comment type="caution">
    <text evidence="4">The sequence shown here is derived from an EMBL/GenBank/DDBJ whole genome shotgun (WGS) entry which is preliminary data.</text>
</comment>
<feature type="region of interest" description="Disordered" evidence="3">
    <location>
        <begin position="1"/>
        <end position="31"/>
    </location>
</feature>
<evidence type="ECO:0000256" key="2">
    <source>
        <dbReference type="RuleBase" id="RU004508"/>
    </source>
</evidence>
<keyword evidence="5" id="KW-1185">Reference proteome</keyword>
<evidence type="ECO:0000256" key="1">
    <source>
        <dbReference type="ARBA" id="ARBA00001933"/>
    </source>
</evidence>
<keyword evidence="4" id="KW-0032">Aminotransferase</keyword>
<dbReference type="EMBL" id="JBHMBS010000005">
    <property type="protein sequence ID" value="MFB9676316.1"/>
    <property type="molecule type" value="Genomic_DNA"/>
</dbReference>
<dbReference type="SUPFAM" id="SSF53383">
    <property type="entry name" value="PLP-dependent transferases"/>
    <property type="match status" value="1"/>
</dbReference>
<accession>A0ABV5TBL9</accession>
<dbReference type="InterPro" id="IPR000653">
    <property type="entry name" value="DegT/StrS_aminotransferase"/>
</dbReference>
<evidence type="ECO:0000313" key="4">
    <source>
        <dbReference type="EMBL" id="MFB9676316.1"/>
    </source>
</evidence>
<dbReference type="Gene3D" id="3.40.640.10">
    <property type="entry name" value="Type I PLP-dependent aspartate aminotransferase-like (Major domain)"/>
    <property type="match status" value="1"/>
</dbReference>
<feature type="compositionally biased region" description="Basic and acidic residues" evidence="3">
    <location>
        <begin position="14"/>
        <end position="31"/>
    </location>
</feature>
<dbReference type="GO" id="GO:0008483">
    <property type="term" value="F:transaminase activity"/>
    <property type="evidence" value="ECO:0007669"/>
    <property type="project" value="UniProtKB-KW"/>
</dbReference>
<evidence type="ECO:0000313" key="5">
    <source>
        <dbReference type="Proteomes" id="UP001589610"/>
    </source>
</evidence>
<keyword evidence="2" id="KW-0663">Pyridoxal phosphate</keyword>
<keyword evidence="4" id="KW-0808">Transferase</keyword>
<dbReference type="PANTHER" id="PTHR30244">
    <property type="entry name" value="TRANSAMINASE"/>
    <property type="match status" value="1"/>
</dbReference>
<dbReference type="InterPro" id="IPR015421">
    <property type="entry name" value="PyrdxlP-dep_Trfase_major"/>
</dbReference>
<proteinExistence type="inferred from homology"/>
<name>A0ABV5TBL9_9ACTN</name>
<reference evidence="4 5" key="1">
    <citation type="submission" date="2024-09" db="EMBL/GenBank/DDBJ databases">
        <authorList>
            <person name="Sun Q."/>
            <person name="Mori K."/>
        </authorList>
    </citation>
    <scope>NUCLEOTIDE SEQUENCE [LARGE SCALE GENOMIC DNA]</scope>
    <source>
        <strain evidence="4 5">JCM 3028</strain>
    </source>
</reference>
<dbReference type="Proteomes" id="UP001589610">
    <property type="component" value="Unassembled WGS sequence"/>
</dbReference>
<protein>
    <submittedName>
        <fullName evidence="4">DegT/DnrJ/EryC1/StrS family aminotransferase</fullName>
    </submittedName>
</protein>